<feature type="region of interest" description="Disordered" evidence="1">
    <location>
        <begin position="453"/>
        <end position="487"/>
    </location>
</feature>
<comment type="caution">
    <text evidence="2">The sequence shown here is derived from an EMBL/GenBank/DDBJ whole genome shotgun (WGS) entry which is preliminary data.</text>
</comment>
<feature type="region of interest" description="Disordered" evidence="1">
    <location>
        <begin position="1"/>
        <end position="28"/>
    </location>
</feature>
<evidence type="ECO:0000256" key="1">
    <source>
        <dbReference type="SAM" id="MobiDB-lite"/>
    </source>
</evidence>
<protein>
    <submittedName>
        <fullName evidence="2">Uncharacterized protein</fullName>
    </submittedName>
</protein>
<organism evidence="2 3">
    <name type="scientific">Cymbomonas tetramitiformis</name>
    <dbReference type="NCBI Taxonomy" id="36881"/>
    <lineage>
        <taxon>Eukaryota</taxon>
        <taxon>Viridiplantae</taxon>
        <taxon>Chlorophyta</taxon>
        <taxon>Pyramimonadophyceae</taxon>
        <taxon>Pyramimonadales</taxon>
        <taxon>Pyramimonadaceae</taxon>
        <taxon>Cymbomonas</taxon>
    </lineage>
</organism>
<name>A0AAE0BMS1_9CHLO</name>
<reference evidence="2 3" key="1">
    <citation type="journal article" date="2015" name="Genome Biol. Evol.">
        <title>Comparative Genomics of a Bacterivorous Green Alga Reveals Evolutionary Causalities and Consequences of Phago-Mixotrophic Mode of Nutrition.</title>
        <authorList>
            <person name="Burns J.A."/>
            <person name="Paasch A."/>
            <person name="Narechania A."/>
            <person name="Kim E."/>
        </authorList>
    </citation>
    <scope>NUCLEOTIDE SEQUENCE [LARGE SCALE GENOMIC DNA]</scope>
    <source>
        <strain evidence="2 3">PLY_AMNH</strain>
    </source>
</reference>
<feature type="compositionally biased region" description="Basic and acidic residues" evidence="1">
    <location>
        <begin position="1"/>
        <end position="12"/>
    </location>
</feature>
<dbReference type="Proteomes" id="UP001190700">
    <property type="component" value="Unassembled WGS sequence"/>
</dbReference>
<dbReference type="AlphaFoldDB" id="A0AAE0BMS1"/>
<keyword evidence="3" id="KW-1185">Reference proteome</keyword>
<evidence type="ECO:0000313" key="3">
    <source>
        <dbReference type="Proteomes" id="UP001190700"/>
    </source>
</evidence>
<dbReference type="EMBL" id="LGRX02034094">
    <property type="protein sequence ID" value="KAK3238830.1"/>
    <property type="molecule type" value="Genomic_DNA"/>
</dbReference>
<sequence length="487" mass="53419">MQTSHRDGRSTHECTSIFVDDGDTGEDEDLGLEEATARTHPEAEQPSLAGIQVVGKFHFSALWSCGGRNIPSPVHRARDCCTSPVAPTLTLAALWDDSVTVQLQGARDHLRPGTTTIVCLVNRQGTVSTELWPVDLVGPSTSMRRGHSEDLLIGRWWWWSTFLPLRPAGRALLQLRRLVELAEAELGRPCWFFPASLVEIASCRVGCSRILPRLCAGVSVGLTGLILCCCFCWASRAGIQQRSNKLAKLALEALGSTAPTVTAAHWEKGRRERRHTLVVCYGGWHLVQRLLAQVAEVLGAPLRGLFHPSFLLTPKMCSKKHRGANAENARALLGEVDGEVPSAASRCKRGERARTLGGGGWRSTFCSIAVQTRRTRAHSWGRWMAKYLLQHRGANAENARALLGKVDGGHLLQHRAVNAGEKNARTLGRWMACVWEGMHVRIRVSAPAMYLPEPDPTSPAPTAQPFSSHPARSQHAAFFTPSRLPPR</sequence>
<accession>A0AAE0BMS1</accession>
<proteinExistence type="predicted"/>
<gene>
    <name evidence="2" type="ORF">CYMTET_51198</name>
</gene>
<feature type="compositionally biased region" description="Polar residues" evidence="1">
    <location>
        <begin position="460"/>
        <end position="471"/>
    </location>
</feature>
<evidence type="ECO:0000313" key="2">
    <source>
        <dbReference type="EMBL" id="KAK3238830.1"/>
    </source>
</evidence>